<dbReference type="Gene3D" id="6.10.140.1230">
    <property type="match status" value="1"/>
</dbReference>
<protein>
    <submittedName>
        <fullName evidence="4">Charged multivesicular body protein 3</fullName>
    </submittedName>
</protein>
<dbReference type="Proteomes" id="UP000095287">
    <property type="component" value="Unplaced"/>
</dbReference>
<dbReference type="PANTHER" id="PTHR10476">
    <property type="entry name" value="CHARGED MULTIVESICULAR BODY PROTEIN"/>
    <property type="match status" value="1"/>
</dbReference>
<evidence type="ECO:0000313" key="3">
    <source>
        <dbReference type="Proteomes" id="UP000095287"/>
    </source>
</evidence>
<dbReference type="Pfam" id="PF03357">
    <property type="entry name" value="Snf7"/>
    <property type="match status" value="1"/>
</dbReference>
<proteinExistence type="inferred from homology"/>
<dbReference type="WBParaSite" id="L893_g29186.t1">
    <property type="protein sequence ID" value="L893_g29186.t1"/>
    <property type="gene ID" value="L893_g29186"/>
</dbReference>
<evidence type="ECO:0000256" key="1">
    <source>
        <dbReference type="ARBA" id="ARBA00006190"/>
    </source>
</evidence>
<organism evidence="3 4">
    <name type="scientific">Steinernema glaseri</name>
    <dbReference type="NCBI Taxonomy" id="37863"/>
    <lineage>
        <taxon>Eukaryota</taxon>
        <taxon>Metazoa</taxon>
        <taxon>Ecdysozoa</taxon>
        <taxon>Nematoda</taxon>
        <taxon>Chromadorea</taxon>
        <taxon>Rhabditida</taxon>
        <taxon>Tylenchina</taxon>
        <taxon>Panagrolaimomorpha</taxon>
        <taxon>Strongyloidoidea</taxon>
        <taxon>Steinernematidae</taxon>
        <taxon>Steinernema</taxon>
    </lineage>
</organism>
<evidence type="ECO:0000256" key="2">
    <source>
        <dbReference type="SAM" id="Coils"/>
    </source>
</evidence>
<dbReference type="InterPro" id="IPR005024">
    <property type="entry name" value="Snf7_fam"/>
</dbReference>
<reference evidence="4" key="1">
    <citation type="submission" date="2016-11" db="UniProtKB">
        <authorList>
            <consortium name="WormBaseParasite"/>
        </authorList>
    </citation>
    <scope>IDENTIFICATION</scope>
</reference>
<keyword evidence="2" id="KW-0175">Coiled coil</keyword>
<comment type="similarity">
    <text evidence="1">Belongs to the SNF7 family.</text>
</comment>
<keyword evidence="3" id="KW-1185">Reference proteome</keyword>
<feature type="coiled-coil region" evidence="2">
    <location>
        <begin position="62"/>
        <end position="103"/>
    </location>
</feature>
<dbReference type="AlphaFoldDB" id="A0A1I7ZRG5"/>
<accession>A0A1I7ZRG5</accession>
<dbReference type="GO" id="GO:0007034">
    <property type="term" value="P:vacuolar transport"/>
    <property type="evidence" value="ECO:0007669"/>
    <property type="project" value="InterPro"/>
</dbReference>
<evidence type="ECO:0000313" key="4">
    <source>
        <dbReference type="WBParaSite" id="L893_g29186.t1"/>
    </source>
</evidence>
<name>A0A1I7ZRG5_9BILA</name>
<sequence length="273" mass="30814">MTQRRVSRRAMFSFDSAIPVGAGAFATSSPPLIDSPMNQRRKPKPLLRIMGIFGIGKKPDPKEAVREMQKKMRVEMRQLDRQIHGIEREEQKVRKQIKDAAKKGDRDVCVVLAKSIVQSRKAVSKIHVSKAQINSVIMGMQQQLSTMRMAGSIQQSTEVMKAMQNLVKVPEIMKTMREMSQEMTKIGIIDEMIEDTMEMMEPDELEEEAQQEVDKVLWEITAGELGKAPHITAGELGKAPHAIADTIVDDQEREAEAAVNFADMKDRLEQLRS</sequence>